<protein>
    <submittedName>
        <fullName evidence="1">Uncharacterized protein</fullName>
    </submittedName>
</protein>
<dbReference type="Proteomes" id="UP000253919">
    <property type="component" value="Unassembled WGS sequence"/>
</dbReference>
<accession>A0A369QFT7</accession>
<name>A0A369QFT7_9BACT</name>
<comment type="caution">
    <text evidence="1">The sequence shown here is derived from an EMBL/GenBank/DDBJ whole genome shotgun (WGS) entry which is preliminary data.</text>
</comment>
<evidence type="ECO:0000313" key="1">
    <source>
        <dbReference type="EMBL" id="RDC63292.1"/>
    </source>
</evidence>
<keyword evidence="2" id="KW-1185">Reference proteome</keyword>
<gene>
    <name evidence="1" type="ORF">AHMF7616_01894</name>
</gene>
<organism evidence="1 2">
    <name type="scientific">Adhaeribacter pallidiroseus</name>
    <dbReference type="NCBI Taxonomy" id="2072847"/>
    <lineage>
        <taxon>Bacteria</taxon>
        <taxon>Pseudomonadati</taxon>
        <taxon>Bacteroidota</taxon>
        <taxon>Cytophagia</taxon>
        <taxon>Cytophagales</taxon>
        <taxon>Hymenobacteraceae</taxon>
        <taxon>Adhaeribacter</taxon>
    </lineage>
</organism>
<proteinExistence type="predicted"/>
<evidence type="ECO:0000313" key="2">
    <source>
        <dbReference type="Proteomes" id="UP000253919"/>
    </source>
</evidence>
<dbReference type="RefSeq" id="WP_115372623.1">
    <property type="nucleotide sequence ID" value="NZ_QASA01000001.1"/>
</dbReference>
<sequence>MLRLYIGSREIHLLPGTSIALEINNPIFETNSEVIKGSYSLPFTIPLEPNRITFNFPDVLDSTYDVRGEYPIEIESDGELLRGTLKLRKIVNGKIQADATVGLSALANFLKKKLSEFSFGGERVMGTTTQEITAHMNQVVNNANQFDYVFAPYLNNSAIGSQSGTPYQYWVNHFDYDYQRGSGFQQNLFGTDFQASFNNTSLSPMPYVRYVILEAFRENGVPVVDAFFNEELSKLVIISNNLLDDYFSRYELLGAKGANGFRNKFKIGQALPDLTLIDFLKKIAASFSLSIQATLNNTLIIQKLDDVIESTEYDDWSTKVDPNFEIQINDVAGYTLKDNLEAADSETAKFVKDLPAELVKEPVATMLQLPMPAEPQQIRLVIDKNEYWQYGNGWQFYSRNYSPLKVAGGGEEITVGHTLYLMETVNQGEGNVVKVKVPVIDEPGFSPESGNNQKSQTLRLGFWRGMQPNEANPSSYQFNYPLVSIDTTNLQNVTLGNYSLAVGGASGLGKNFHESWLNFKSQSRVVTGLVALDAVDLANLNMNRKKDINGLRYLVRKINVVLPIRKKATVELWKV</sequence>
<dbReference type="EMBL" id="QASA01000001">
    <property type="protein sequence ID" value="RDC63292.1"/>
    <property type="molecule type" value="Genomic_DNA"/>
</dbReference>
<reference evidence="1 2" key="1">
    <citation type="submission" date="2018-04" db="EMBL/GenBank/DDBJ databases">
        <title>Adhaeribacter sp. HMF7616 genome sequencing and assembly.</title>
        <authorList>
            <person name="Kang H."/>
            <person name="Kang J."/>
            <person name="Cha I."/>
            <person name="Kim H."/>
            <person name="Joh K."/>
        </authorList>
    </citation>
    <scope>NUCLEOTIDE SEQUENCE [LARGE SCALE GENOMIC DNA]</scope>
    <source>
        <strain evidence="1 2">HMF7616</strain>
    </source>
</reference>
<dbReference type="OrthoDB" id="1287238at2"/>
<dbReference type="AlphaFoldDB" id="A0A369QFT7"/>